<proteinExistence type="predicted"/>
<name>L8WTC3_THACA</name>
<protein>
    <submittedName>
        <fullName evidence="1">Uncharacterized protein</fullName>
    </submittedName>
</protein>
<comment type="caution">
    <text evidence="1">The sequence shown here is derived from an EMBL/GenBank/DDBJ whole genome shotgun (WGS) entry which is preliminary data.</text>
</comment>
<sequence length="102" mass="11419">MPKWLPGRTYKSLYEWTISQPLLQVAGTAGPSVLSYLLQGKGMTAGLTVEEKETRLNELSIGLCKDKCSTGIQNLISEVLRWYWAYFVLIIGVPHVCSQDDL</sequence>
<organism evidence="1 2">
    <name type="scientific">Thanatephorus cucumeris (strain AG1-IA)</name>
    <name type="common">Rice sheath blight fungus</name>
    <name type="synonym">Rhizoctonia solani</name>
    <dbReference type="NCBI Taxonomy" id="983506"/>
    <lineage>
        <taxon>Eukaryota</taxon>
        <taxon>Fungi</taxon>
        <taxon>Dikarya</taxon>
        <taxon>Basidiomycota</taxon>
        <taxon>Agaricomycotina</taxon>
        <taxon>Agaricomycetes</taxon>
        <taxon>Cantharellales</taxon>
        <taxon>Ceratobasidiaceae</taxon>
        <taxon>Rhizoctonia</taxon>
        <taxon>Rhizoctonia solani AG-1</taxon>
    </lineage>
</organism>
<gene>
    <name evidence="1" type="ORF">AG1IA_06343</name>
</gene>
<reference evidence="1 2" key="1">
    <citation type="journal article" date="2013" name="Nat. Commun.">
        <title>The evolution and pathogenic mechanisms of the rice sheath blight pathogen.</title>
        <authorList>
            <person name="Zheng A."/>
            <person name="Lin R."/>
            <person name="Xu L."/>
            <person name="Qin P."/>
            <person name="Tang C."/>
            <person name="Ai P."/>
            <person name="Zhang D."/>
            <person name="Liu Y."/>
            <person name="Sun Z."/>
            <person name="Feng H."/>
            <person name="Wang Y."/>
            <person name="Chen Y."/>
            <person name="Liang X."/>
            <person name="Fu R."/>
            <person name="Li Q."/>
            <person name="Zhang J."/>
            <person name="Yu X."/>
            <person name="Xie Z."/>
            <person name="Ding L."/>
            <person name="Guan P."/>
            <person name="Tang J."/>
            <person name="Liang Y."/>
            <person name="Wang S."/>
            <person name="Deng Q."/>
            <person name="Li S."/>
            <person name="Zhu J."/>
            <person name="Wang L."/>
            <person name="Liu H."/>
            <person name="Li P."/>
        </authorList>
    </citation>
    <scope>NUCLEOTIDE SEQUENCE [LARGE SCALE GENOMIC DNA]</scope>
    <source>
        <strain evidence="2">AG-1 IA</strain>
    </source>
</reference>
<dbReference type="Proteomes" id="UP000011668">
    <property type="component" value="Unassembled WGS sequence"/>
</dbReference>
<dbReference type="EMBL" id="AFRT01001681">
    <property type="protein sequence ID" value="ELU39624.1"/>
    <property type="molecule type" value="Genomic_DNA"/>
</dbReference>
<dbReference type="AlphaFoldDB" id="L8WTC3"/>
<accession>L8WTC3</accession>
<evidence type="ECO:0000313" key="1">
    <source>
        <dbReference type="EMBL" id="ELU39624.1"/>
    </source>
</evidence>
<keyword evidence="2" id="KW-1185">Reference proteome</keyword>
<evidence type="ECO:0000313" key="2">
    <source>
        <dbReference type="Proteomes" id="UP000011668"/>
    </source>
</evidence>
<dbReference type="HOGENOM" id="CLU_2279371_0_0_1"/>